<dbReference type="PRINTS" id="PR01576">
    <property type="entry name" value="PDEFORMYLASE"/>
</dbReference>
<dbReference type="GO" id="GO:0006412">
    <property type="term" value="P:translation"/>
    <property type="evidence" value="ECO:0007669"/>
    <property type="project" value="UniProtKB-UniRule"/>
</dbReference>
<evidence type="ECO:0000313" key="7">
    <source>
        <dbReference type="Proteomes" id="UP000198736"/>
    </source>
</evidence>
<evidence type="ECO:0000256" key="4">
    <source>
        <dbReference type="ARBA" id="ARBA00022917"/>
    </source>
</evidence>
<dbReference type="GO" id="GO:0046872">
    <property type="term" value="F:metal ion binding"/>
    <property type="evidence" value="ECO:0007669"/>
    <property type="project" value="UniProtKB-KW"/>
</dbReference>
<dbReference type="PIRSF" id="PIRSF004749">
    <property type="entry name" value="Pep_def"/>
    <property type="match status" value="1"/>
</dbReference>
<dbReference type="Proteomes" id="UP000198736">
    <property type="component" value="Unassembled WGS sequence"/>
</dbReference>
<dbReference type="PANTHER" id="PTHR10458:SF22">
    <property type="entry name" value="PEPTIDE DEFORMYLASE"/>
    <property type="match status" value="1"/>
</dbReference>
<comment type="catalytic activity">
    <reaction evidence="5">
        <text>N-terminal N-formyl-L-methionyl-[peptide] + H2O = N-terminal L-methionyl-[peptide] + formate</text>
        <dbReference type="Rhea" id="RHEA:24420"/>
        <dbReference type="Rhea" id="RHEA-COMP:10639"/>
        <dbReference type="Rhea" id="RHEA-COMP:10640"/>
        <dbReference type="ChEBI" id="CHEBI:15377"/>
        <dbReference type="ChEBI" id="CHEBI:15740"/>
        <dbReference type="ChEBI" id="CHEBI:49298"/>
        <dbReference type="ChEBI" id="CHEBI:64731"/>
        <dbReference type="EC" id="3.5.1.88"/>
    </reaction>
</comment>
<feature type="binding site" evidence="5">
    <location>
        <position position="147"/>
    </location>
    <ligand>
        <name>Fe cation</name>
        <dbReference type="ChEBI" id="CHEBI:24875"/>
    </ligand>
</feature>
<feature type="active site" evidence="5">
    <location>
        <position position="144"/>
    </location>
</feature>
<organism evidence="6 7">
    <name type="scientific">Candidatus Nitrospira nitrificans</name>
    <dbReference type="NCBI Taxonomy" id="1742973"/>
    <lineage>
        <taxon>Bacteria</taxon>
        <taxon>Pseudomonadati</taxon>
        <taxon>Nitrospirota</taxon>
        <taxon>Nitrospiria</taxon>
        <taxon>Nitrospirales</taxon>
        <taxon>Nitrospiraceae</taxon>
        <taxon>Nitrospira</taxon>
    </lineage>
</organism>
<dbReference type="EC" id="3.5.1.88" evidence="5"/>
<feature type="binding site" evidence="5">
    <location>
        <position position="143"/>
    </location>
    <ligand>
        <name>Fe cation</name>
        <dbReference type="ChEBI" id="CHEBI:24875"/>
    </ligand>
</feature>
<protein>
    <recommendedName>
        <fullName evidence="5">Peptide deformylase</fullName>
        <shortName evidence="5">PDF</shortName>
        <ecNumber evidence="5">3.5.1.88</ecNumber>
    </recommendedName>
    <alternativeName>
        <fullName evidence="5">Polypeptide deformylase</fullName>
    </alternativeName>
</protein>
<keyword evidence="4 5" id="KW-0648">Protein biosynthesis</keyword>
<dbReference type="InterPro" id="IPR036821">
    <property type="entry name" value="Peptide_deformylase_sf"/>
</dbReference>
<dbReference type="RefSeq" id="WP_245630797.1">
    <property type="nucleotide sequence ID" value="NZ_CZPZ01000001.1"/>
</dbReference>
<comment type="cofactor">
    <cofactor evidence="5">
        <name>Fe(2+)</name>
        <dbReference type="ChEBI" id="CHEBI:29033"/>
    </cofactor>
    <text evidence="5">Binds 1 Fe(2+) ion.</text>
</comment>
<evidence type="ECO:0000313" key="6">
    <source>
        <dbReference type="EMBL" id="CUS31703.1"/>
    </source>
</evidence>
<dbReference type="NCBIfam" id="NF001159">
    <property type="entry name" value="PRK00150.1-3"/>
    <property type="match status" value="1"/>
</dbReference>
<comment type="function">
    <text evidence="5">Removes the formyl group from the N-terminal Met of newly synthesized proteins. Requires at least a dipeptide for an efficient rate of reaction. N-terminal L-methionine is a prerequisite for activity but the enzyme has broad specificity at other positions.</text>
</comment>
<dbReference type="HAMAP" id="MF_00163">
    <property type="entry name" value="Pep_deformylase"/>
    <property type="match status" value="1"/>
</dbReference>
<dbReference type="EMBL" id="CZPZ01000001">
    <property type="protein sequence ID" value="CUS31703.1"/>
    <property type="molecule type" value="Genomic_DNA"/>
</dbReference>
<comment type="similarity">
    <text evidence="1 5">Belongs to the polypeptide deformylase family.</text>
</comment>
<evidence type="ECO:0000256" key="5">
    <source>
        <dbReference type="HAMAP-Rule" id="MF_00163"/>
    </source>
</evidence>
<dbReference type="GO" id="GO:0042586">
    <property type="term" value="F:peptide deformylase activity"/>
    <property type="evidence" value="ECO:0007669"/>
    <property type="project" value="UniProtKB-UniRule"/>
</dbReference>
<dbReference type="Gene3D" id="3.90.45.10">
    <property type="entry name" value="Peptide deformylase"/>
    <property type="match status" value="1"/>
</dbReference>
<dbReference type="FunFam" id="3.90.45.10:FF:000003">
    <property type="entry name" value="Peptide deformylase"/>
    <property type="match status" value="1"/>
</dbReference>
<evidence type="ECO:0000256" key="3">
    <source>
        <dbReference type="ARBA" id="ARBA00022801"/>
    </source>
</evidence>
<name>A0A0S4L288_9BACT</name>
<feature type="binding site" evidence="5">
    <location>
        <position position="101"/>
    </location>
    <ligand>
        <name>Fe cation</name>
        <dbReference type="ChEBI" id="CHEBI:24875"/>
    </ligand>
</feature>
<gene>
    <name evidence="5 6" type="primary">def</name>
    <name evidence="6" type="ORF">COMA2_10245</name>
</gene>
<evidence type="ECO:0000256" key="2">
    <source>
        <dbReference type="ARBA" id="ARBA00022723"/>
    </source>
</evidence>
<reference evidence="7" key="1">
    <citation type="submission" date="2015-10" db="EMBL/GenBank/DDBJ databases">
        <authorList>
            <person name="Luecker S."/>
            <person name="Luecker S."/>
        </authorList>
    </citation>
    <scope>NUCLEOTIDE SEQUENCE [LARGE SCALE GENOMIC DNA]</scope>
</reference>
<dbReference type="PANTHER" id="PTHR10458">
    <property type="entry name" value="PEPTIDE DEFORMYLASE"/>
    <property type="match status" value="1"/>
</dbReference>
<evidence type="ECO:0000256" key="1">
    <source>
        <dbReference type="ARBA" id="ARBA00010759"/>
    </source>
</evidence>
<dbReference type="InterPro" id="IPR023635">
    <property type="entry name" value="Peptide_deformylase"/>
</dbReference>
<keyword evidence="5" id="KW-0408">Iron</keyword>
<keyword evidence="7" id="KW-1185">Reference proteome</keyword>
<dbReference type="AlphaFoldDB" id="A0A0S4L288"/>
<sequence length="181" mass="20246">MKLKSGTMLKIAKLGNPILRKVAAPIDPREIKSSEMQRLIDDMFETMYDEPGIGLAAPQVSRSIQLVVMGCKGEGGFPETVLINPSIVYYGPEQVDNWEGCLSVDGLRGKVTRPSLVRVKGLDRKGKALDFEATDLYAVCIQHELDHLIGKVFLDRMTDMSTLTQLDEFSQYWQKEPTNVI</sequence>
<accession>A0A0S4L288</accession>
<keyword evidence="3 5" id="KW-0378">Hydrolase</keyword>
<dbReference type="STRING" id="1742973.COMA2_10245"/>
<dbReference type="NCBIfam" id="TIGR00079">
    <property type="entry name" value="pept_deformyl"/>
    <property type="match status" value="1"/>
</dbReference>
<dbReference type="SUPFAM" id="SSF56420">
    <property type="entry name" value="Peptide deformylase"/>
    <property type="match status" value="1"/>
</dbReference>
<proteinExistence type="inferred from homology"/>
<dbReference type="CDD" id="cd00487">
    <property type="entry name" value="Pep_deformylase"/>
    <property type="match status" value="1"/>
</dbReference>
<keyword evidence="2 5" id="KW-0479">Metal-binding</keyword>
<dbReference type="Pfam" id="PF01327">
    <property type="entry name" value="Pep_deformylase"/>
    <property type="match status" value="1"/>
</dbReference>